<gene>
    <name evidence="1" type="ORF">TCM_011827</name>
</gene>
<keyword evidence="2" id="KW-1185">Reference proteome</keyword>
<name>A0A061EIG5_THECC</name>
<dbReference type="EMBL" id="CM001880">
    <property type="protein sequence ID" value="EOY02094.1"/>
    <property type="molecule type" value="Genomic_DNA"/>
</dbReference>
<protein>
    <submittedName>
        <fullName evidence="1">Uncharacterized protein</fullName>
    </submittedName>
</protein>
<dbReference type="Proteomes" id="UP000026915">
    <property type="component" value="Chromosome 2"/>
</dbReference>
<dbReference type="HOGENOM" id="CLU_3000302_0_0_1"/>
<proteinExistence type="predicted"/>
<dbReference type="InParanoid" id="A0A061EIG5"/>
<dbReference type="Gramene" id="EOY02094">
    <property type="protein sequence ID" value="EOY02094"/>
    <property type="gene ID" value="TCM_011827"/>
</dbReference>
<accession>A0A061EIG5</accession>
<evidence type="ECO:0000313" key="2">
    <source>
        <dbReference type="Proteomes" id="UP000026915"/>
    </source>
</evidence>
<organism evidence="1 2">
    <name type="scientific">Theobroma cacao</name>
    <name type="common">Cacao</name>
    <name type="synonym">Cocoa</name>
    <dbReference type="NCBI Taxonomy" id="3641"/>
    <lineage>
        <taxon>Eukaryota</taxon>
        <taxon>Viridiplantae</taxon>
        <taxon>Streptophyta</taxon>
        <taxon>Embryophyta</taxon>
        <taxon>Tracheophyta</taxon>
        <taxon>Spermatophyta</taxon>
        <taxon>Magnoliopsida</taxon>
        <taxon>eudicotyledons</taxon>
        <taxon>Gunneridae</taxon>
        <taxon>Pentapetalae</taxon>
        <taxon>rosids</taxon>
        <taxon>malvids</taxon>
        <taxon>Malvales</taxon>
        <taxon>Malvaceae</taxon>
        <taxon>Byttnerioideae</taxon>
        <taxon>Theobroma</taxon>
    </lineage>
</organism>
<reference evidence="1 2" key="1">
    <citation type="journal article" date="2013" name="Genome Biol.">
        <title>The genome sequence of the most widely cultivated cacao type and its use to identify candidate genes regulating pod color.</title>
        <authorList>
            <person name="Motamayor J.C."/>
            <person name="Mockaitis K."/>
            <person name="Schmutz J."/>
            <person name="Haiminen N."/>
            <person name="Iii D.L."/>
            <person name="Cornejo O."/>
            <person name="Findley S.D."/>
            <person name="Zheng P."/>
            <person name="Utro F."/>
            <person name="Royaert S."/>
            <person name="Saski C."/>
            <person name="Jenkins J."/>
            <person name="Podicheti R."/>
            <person name="Zhao M."/>
            <person name="Scheffler B.E."/>
            <person name="Stack J.C."/>
            <person name="Feltus F.A."/>
            <person name="Mustiga G.M."/>
            <person name="Amores F."/>
            <person name="Phillips W."/>
            <person name="Marelli J.P."/>
            <person name="May G.D."/>
            <person name="Shapiro H."/>
            <person name="Ma J."/>
            <person name="Bustamante C.D."/>
            <person name="Schnell R.J."/>
            <person name="Main D."/>
            <person name="Gilbert D."/>
            <person name="Parida L."/>
            <person name="Kuhn D.N."/>
        </authorList>
    </citation>
    <scope>NUCLEOTIDE SEQUENCE [LARGE SCALE GENOMIC DNA]</scope>
    <source>
        <strain evidence="2">cv. Matina 1-6</strain>
    </source>
</reference>
<sequence length="57" mass="6751">MIYRLHESRNPSANILNKSVRDPKGKVTYKYINEEMDTMDLSNEHFQHNIASRRSTI</sequence>
<dbReference type="AlphaFoldDB" id="A0A061EIG5"/>
<evidence type="ECO:0000313" key="1">
    <source>
        <dbReference type="EMBL" id="EOY02094.1"/>
    </source>
</evidence>